<accession>A0ABU2LRX2</accession>
<dbReference type="EMBL" id="JAVREM010000023">
    <property type="protein sequence ID" value="MDT0320347.1"/>
    <property type="molecule type" value="Genomic_DNA"/>
</dbReference>
<reference evidence="5" key="1">
    <citation type="submission" date="2023-07" db="EMBL/GenBank/DDBJ databases">
        <title>30 novel species of actinomycetes from the DSMZ collection.</title>
        <authorList>
            <person name="Nouioui I."/>
        </authorList>
    </citation>
    <scope>NUCLEOTIDE SEQUENCE [LARGE SCALE GENOMIC DNA]</scope>
    <source>
        <strain evidence="5">DSM 44918</strain>
    </source>
</reference>
<dbReference type="Gene3D" id="3.40.630.30">
    <property type="match status" value="1"/>
</dbReference>
<keyword evidence="1" id="KW-0808">Transferase</keyword>
<evidence type="ECO:0000313" key="4">
    <source>
        <dbReference type="EMBL" id="MDT0320347.1"/>
    </source>
</evidence>
<sequence>MSHLVRDYAPTDETSWLRCRVLSFLATAYFDDVDRAKPHIPAPGPALVAVAPAGAVVGILDVLVEGDSATIDTVAVHPDHQRRGIARDLLAEARSRLRALGVVTLDAWTRDDPGTLHWYRAMGFAESDHYLHVFAHAYTDPAEPSRAVAEPHPDLRPVGLFLHADLRHERAMRERFARVHVCRRFAAPLDVP</sequence>
<evidence type="ECO:0000313" key="5">
    <source>
        <dbReference type="Proteomes" id="UP001183420"/>
    </source>
</evidence>
<protein>
    <submittedName>
        <fullName evidence="4">GNAT family N-acetyltransferase</fullName>
    </submittedName>
</protein>
<keyword evidence="2" id="KW-0012">Acyltransferase</keyword>
<evidence type="ECO:0000256" key="2">
    <source>
        <dbReference type="ARBA" id="ARBA00023315"/>
    </source>
</evidence>
<dbReference type="InterPro" id="IPR000182">
    <property type="entry name" value="GNAT_dom"/>
</dbReference>
<comment type="caution">
    <text evidence="4">The sequence shown here is derived from an EMBL/GenBank/DDBJ whole genome shotgun (WGS) entry which is preliminary data.</text>
</comment>
<dbReference type="PROSITE" id="PS51186">
    <property type="entry name" value="GNAT"/>
    <property type="match status" value="1"/>
</dbReference>
<dbReference type="SUPFAM" id="SSF55729">
    <property type="entry name" value="Acyl-CoA N-acyltransferases (Nat)"/>
    <property type="match status" value="1"/>
</dbReference>
<dbReference type="InterPro" id="IPR050832">
    <property type="entry name" value="Bact_Acetyltransf"/>
</dbReference>
<name>A0ABU2LRX2_9ACTN</name>
<dbReference type="InterPro" id="IPR016181">
    <property type="entry name" value="Acyl_CoA_acyltransferase"/>
</dbReference>
<proteinExistence type="predicted"/>
<keyword evidence="5" id="KW-1185">Reference proteome</keyword>
<evidence type="ECO:0000256" key="1">
    <source>
        <dbReference type="ARBA" id="ARBA00022679"/>
    </source>
</evidence>
<evidence type="ECO:0000259" key="3">
    <source>
        <dbReference type="PROSITE" id="PS51186"/>
    </source>
</evidence>
<dbReference type="Pfam" id="PF13508">
    <property type="entry name" value="Acetyltransf_7"/>
    <property type="match status" value="1"/>
</dbReference>
<dbReference type="RefSeq" id="WP_311600171.1">
    <property type="nucleotide sequence ID" value="NZ_JAVREM010000023.1"/>
</dbReference>
<feature type="domain" description="N-acetyltransferase" evidence="3">
    <location>
        <begin position="3"/>
        <end position="143"/>
    </location>
</feature>
<gene>
    <name evidence="4" type="ORF">RNC47_18585</name>
</gene>
<dbReference type="CDD" id="cd04301">
    <property type="entry name" value="NAT_SF"/>
    <property type="match status" value="1"/>
</dbReference>
<dbReference type="Proteomes" id="UP001183420">
    <property type="component" value="Unassembled WGS sequence"/>
</dbReference>
<organism evidence="4 5">
    <name type="scientific">Streptomyces millisiae</name>
    <dbReference type="NCBI Taxonomy" id="3075542"/>
    <lineage>
        <taxon>Bacteria</taxon>
        <taxon>Bacillati</taxon>
        <taxon>Actinomycetota</taxon>
        <taxon>Actinomycetes</taxon>
        <taxon>Kitasatosporales</taxon>
        <taxon>Streptomycetaceae</taxon>
        <taxon>Streptomyces</taxon>
    </lineage>
</organism>
<dbReference type="PANTHER" id="PTHR43877">
    <property type="entry name" value="AMINOALKYLPHOSPHONATE N-ACETYLTRANSFERASE-RELATED-RELATED"/>
    <property type="match status" value="1"/>
</dbReference>